<keyword evidence="4" id="KW-0378">Hydrolase</keyword>
<dbReference type="Gene3D" id="3.40.630.10">
    <property type="entry name" value="Zn peptidases"/>
    <property type="match status" value="1"/>
</dbReference>
<dbReference type="Pfam" id="PF18295">
    <property type="entry name" value="Pdase_M17_N2"/>
    <property type="match status" value="1"/>
</dbReference>
<dbReference type="AlphaFoldDB" id="A0AAD5SW46"/>
<dbReference type="EMBL" id="JADGJH010001608">
    <property type="protein sequence ID" value="KAJ3111669.1"/>
    <property type="molecule type" value="Genomic_DNA"/>
</dbReference>
<dbReference type="InterPro" id="IPR000819">
    <property type="entry name" value="Peptidase_M17_C"/>
</dbReference>
<evidence type="ECO:0000313" key="7">
    <source>
        <dbReference type="EMBL" id="KAJ3111669.1"/>
    </source>
</evidence>
<gene>
    <name evidence="7" type="primary">NPEPL1_1</name>
    <name evidence="7" type="ORF">HK100_002607</name>
</gene>
<dbReference type="SUPFAM" id="SSF53187">
    <property type="entry name" value="Zn-dependent exopeptidases"/>
    <property type="match status" value="1"/>
</dbReference>
<dbReference type="PRINTS" id="PR00481">
    <property type="entry name" value="LAMNOPPTDASE"/>
</dbReference>
<sequence length="527" mass="56310">MAALQFATVSFASGAALNDINVDTKSVLIIGEKASVLTDKALPLAELALPTDFVAPIANNTTECITAYLDGRIVTVATFSHKRSRTLGPVRGDAIHELLDANPGKGNTVLIVLLTCEEQVLPALKNNLTLKAIAVARAFPLYSNKQKKDAEKSIRVHFVLGATIANISIEIEKIQTVADAVREAGKLVDMPPNELNTKTYLEFVQRVWSEKLETTGTTITVIAGKELEERGFEGIWNVGKGSQHPPVLIVLSHIPSTTVPVPIKSVAWVGKGITFDAGGLSIKVSGGMVGMKTDMGGTAAILEAFVATVTNRVNTNFALHAVLCVAENSVDARSFRPDDIITCYSGKTVEVMDTDAEGRLCLMDGVAYASKDLAADVVVDMATLTGAQYVATGNYHAGFISNCEELEKDIITSGKKSGDLCYPMVYAPEFLGVDKALPSKVADMINWKETPASSSVAGMFVGAHLVPDEKWVEGGEGKWAHIDIAFPSVALDRGSGFGVGVLYSLAEELNEKWKKKESSLIAHSLEE</sequence>
<dbReference type="GO" id="GO:0006508">
    <property type="term" value="P:proteolysis"/>
    <property type="evidence" value="ECO:0007669"/>
    <property type="project" value="UniProtKB-KW"/>
</dbReference>
<feature type="domain" description="Probable aminopeptidase NPEPL1 N-terminal" evidence="6">
    <location>
        <begin position="26"/>
        <end position="147"/>
    </location>
</feature>
<comment type="caution">
    <text evidence="7">The sequence shown here is derived from an EMBL/GenBank/DDBJ whole genome shotgun (WGS) entry which is preliminary data.</text>
</comment>
<evidence type="ECO:0000256" key="1">
    <source>
        <dbReference type="ARBA" id="ARBA00009528"/>
    </source>
</evidence>
<evidence type="ECO:0000259" key="6">
    <source>
        <dbReference type="Pfam" id="PF18295"/>
    </source>
</evidence>
<dbReference type="GO" id="GO:0005737">
    <property type="term" value="C:cytoplasm"/>
    <property type="evidence" value="ECO:0007669"/>
    <property type="project" value="InterPro"/>
</dbReference>
<keyword evidence="2 7" id="KW-0031">Aminopeptidase</keyword>
<dbReference type="Gene3D" id="3.40.50.10590">
    <property type="entry name" value="Zn-dependent exopeptidases"/>
    <property type="match status" value="1"/>
</dbReference>
<dbReference type="Proteomes" id="UP001211907">
    <property type="component" value="Unassembled WGS sequence"/>
</dbReference>
<comment type="similarity">
    <text evidence="1">Belongs to the peptidase M17 family.</text>
</comment>
<keyword evidence="3" id="KW-0645">Protease</keyword>
<feature type="domain" description="Cytosol aminopeptidase" evidence="5">
    <location>
        <begin position="185"/>
        <end position="501"/>
    </location>
</feature>
<proteinExistence type="inferred from homology"/>
<dbReference type="GO" id="GO:0070006">
    <property type="term" value="F:metalloaminopeptidase activity"/>
    <property type="evidence" value="ECO:0007669"/>
    <property type="project" value="InterPro"/>
</dbReference>
<dbReference type="PANTHER" id="PTHR11963:SF48">
    <property type="entry name" value="DIPEPTIDASE B, ISOFORM A"/>
    <property type="match status" value="1"/>
</dbReference>
<dbReference type="GO" id="GO:0030145">
    <property type="term" value="F:manganese ion binding"/>
    <property type="evidence" value="ECO:0007669"/>
    <property type="project" value="InterPro"/>
</dbReference>
<dbReference type="PANTHER" id="PTHR11963">
    <property type="entry name" value="LEUCINE AMINOPEPTIDASE-RELATED"/>
    <property type="match status" value="1"/>
</dbReference>
<name>A0AAD5SW46_9FUNG</name>
<organism evidence="7 8">
    <name type="scientific">Physocladia obscura</name>
    <dbReference type="NCBI Taxonomy" id="109957"/>
    <lineage>
        <taxon>Eukaryota</taxon>
        <taxon>Fungi</taxon>
        <taxon>Fungi incertae sedis</taxon>
        <taxon>Chytridiomycota</taxon>
        <taxon>Chytridiomycota incertae sedis</taxon>
        <taxon>Chytridiomycetes</taxon>
        <taxon>Chytridiales</taxon>
        <taxon>Chytriomycetaceae</taxon>
        <taxon>Physocladia</taxon>
    </lineage>
</organism>
<evidence type="ECO:0000313" key="8">
    <source>
        <dbReference type="Proteomes" id="UP001211907"/>
    </source>
</evidence>
<keyword evidence="8" id="KW-1185">Reference proteome</keyword>
<evidence type="ECO:0000256" key="3">
    <source>
        <dbReference type="ARBA" id="ARBA00022670"/>
    </source>
</evidence>
<evidence type="ECO:0000256" key="4">
    <source>
        <dbReference type="ARBA" id="ARBA00022801"/>
    </source>
</evidence>
<evidence type="ECO:0000259" key="5">
    <source>
        <dbReference type="Pfam" id="PF00883"/>
    </source>
</evidence>
<reference evidence="7" key="1">
    <citation type="submission" date="2020-05" db="EMBL/GenBank/DDBJ databases">
        <title>Phylogenomic resolution of chytrid fungi.</title>
        <authorList>
            <person name="Stajich J.E."/>
            <person name="Amses K."/>
            <person name="Simmons R."/>
            <person name="Seto K."/>
            <person name="Myers J."/>
            <person name="Bonds A."/>
            <person name="Quandt C.A."/>
            <person name="Barry K."/>
            <person name="Liu P."/>
            <person name="Grigoriev I."/>
            <person name="Longcore J.E."/>
            <person name="James T.Y."/>
        </authorList>
    </citation>
    <scope>NUCLEOTIDE SEQUENCE</scope>
    <source>
        <strain evidence="7">JEL0513</strain>
    </source>
</reference>
<dbReference type="CDD" id="cd00433">
    <property type="entry name" value="Peptidase_M17"/>
    <property type="match status" value="1"/>
</dbReference>
<protein>
    <submittedName>
        <fullName evidence="7">Aminopeptidase npepl1</fullName>
    </submittedName>
</protein>
<accession>A0AAD5SW46</accession>
<evidence type="ECO:0000256" key="2">
    <source>
        <dbReference type="ARBA" id="ARBA00022438"/>
    </source>
</evidence>
<dbReference type="InterPro" id="IPR011356">
    <property type="entry name" value="Leucine_aapep/pepB"/>
</dbReference>
<dbReference type="Pfam" id="PF00883">
    <property type="entry name" value="Peptidase_M17"/>
    <property type="match status" value="1"/>
</dbReference>
<dbReference type="InterPro" id="IPR041417">
    <property type="entry name" value="NPEPL1_N"/>
</dbReference>